<dbReference type="RefSeq" id="WP_379044169.1">
    <property type="nucleotide sequence ID" value="NZ_JBHULZ010000023.1"/>
</dbReference>
<dbReference type="InterPro" id="IPR003737">
    <property type="entry name" value="GlcNAc_PI_deacetylase-related"/>
</dbReference>
<protein>
    <submittedName>
        <fullName evidence="3">PIG-L family deacetylase</fullName>
    </submittedName>
</protein>
<name>A0ABW5SEM8_9FLAO</name>
<sequence>MKQSSLCLYIFLLLLSKSFAQYQSALNSAEIYQKIQQLNVLGSVLYIAAHPDDENTALISYFANHRKMQTAYLSLTRGDGGQNLIGPELREKLGLIRTQELIAARSIDGGQQFFSRANDFGYSKTPEETFSFWNKPEILHDVVLAIRRFKPDIIINRFDHRTSGTTHGHHTASAILSLEAVEKAADPHYKLKSSFNFPTWQVKRVFFNTSWWFYGSQEKFDAADKSNMIKLDKGLYSPITGKSNTEIASQSRSQHKSQGFGNTPIRGQQPEYLELVYGKPLQSNDIFEGINTHWLSLENGKSVQNQLNKIIRNYDFTAPENSIEALIDLRKKIKTVKNKHWKDIKLKALDNIIAACAGLYLENVTQKALATPQDKLNLRLEVTQRSGSPLTLEKFWIKGLGVNQTLNHQLSTNQPFHTTVSAIIPAKTAYSNPYWLNKKPSLGLYKVPNDSLIGLPESNAAFEVTYQFKIKQETIQYKVPVLYKYNDPIAGEVFESFYIVPPISIGLPNKQLIFAENTPKDIQVELKAFRKDIAGELTLDLPENWKYTSENKILHFKEKGEIKTVKLRIFPPKHSAQAQLKISFKHQNKNYPYTVSFIDYPHIPKQVLLEPAELKLNRLDLKTKAEKIAYIVGAGDAVPEALKVMNYKVDLLHLDQLTSAQKLEQYDAILLGIRAFNVLPELKFKNYWLFDYVKNGGNLIVQYNTSRGLVTEELAPYPLQLSRDRVTDENAKVTFIDKNHPVLNTPNVLEKSDFDNWVQERGLYFPNTWSDRFTPILSMGDPNESQTQGALLVAPYGKGYYIYTGLSLFRELPAGVPGAYRLLANLIALENEEN</sequence>
<proteinExistence type="predicted"/>
<dbReference type="InterPro" id="IPR024078">
    <property type="entry name" value="LmbE-like_dom_sf"/>
</dbReference>
<evidence type="ECO:0000256" key="2">
    <source>
        <dbReference type="SAM" id="SignalP"/>
    </source>
</evidence>
<reference evidence="4" key="1">
    <citation type="journal article" date="2019" name="Int. J. Syst. Evol. Microbiol.">
        <title>The Global Catalogue of Microorganisms (GCM) 10K type strain sequencing project: providing services to taxonomists for standard genome sequencing and annotation.</title>
        <authorList>
            <consortium name="The Broad Institute Genomics Platform"/>
            <consortium name="The Broad Institute Genome Sequencing Center for Infectious Disease"/>
            <person name="Wu L."/>
            <person name="Ma J."/>
        </authorList>
    </citation>
    <scope>NUCLEOTIDE SEQUENCE [LARGE SCALE GENOMIC DNA]</scope>
    <source>
        <strain evidence="4">KCTC 42255</strain>
    </source>
</reference>
<evidence type="ECO:0000313" key="3">
    <source>
        <dbReference type="EMBL" id="MFD2697040.1"/>
    </source>
</evidence>
<feature type="signal peptide" evidence="2">
    <location>
        <begin position="1"/>
        <end position="20"/>
    </location>
</feature>
<dbReference type="InterPro" id="IPR029062">
    <property type="entry name" value="Class_I_gatase-like"/>
</dbReference>
<accession>A0ABW5SEM8</accession>
<evidence type="ECO:0000256" key="1">
    <source>
        <dbReference type="SAM" id="MobiDB-lite"/>
    </source>
</evidence>
<dbReference type="Proteomes" id="UP001597357">
    <property type="component" value="Unassembled WGS sequence"/>
</dbReference>
<evidence type="ECO:0000313" key="4">
    <source>
        <dbReference type="Proteomes" id="UP001597357"/>
    </source>
</evidence>
<comment type="caution">
    <text evidence="3">The sequence shown here is derived from an EMBL/GenBank/DDBJ whole genome shotgun (WGS) entry which is preliminary data.</text>
</comment>
<keyword evidence="4" id="KW-1185">Reference proteome</keyword>
<dbReference type="SUPFAM" id="SSF52317">
    <property type="entry name" value="Class I glutamine amidotransferase-like"/>
    <property type="match status" value="1"/>
</dbReference>
<feature type="region of interest" description="Disordered" evidence="1">
    <location>
        <begin position="245"/>
        <end position="265"/>
    </location>
</feature>
<dbReference type="EMBL" id="JBHULZ010000023">
    <property type="protein sequence ID" value="MFD2697040.1"/>
    <property type="molecule type" value="Genomic_DNA"/>
</dbReference>
<dbReference type="Gene3D" id="3.40.50.10320">
    <property type="entry name" value="LmbE-like"/>
    <property type="match status" value="1"/>
</dbReference>
<dbReference type="Pfam" id="PF02585">
    <property type="entry name" value="PIG-L"/>
    <property type="match status" value="1"/>
</dbReference>
<gene>
    <name evidence="3" type="ORF">ACFSQ0_03475</name>
</gene>
<dbReference type="SUPFAM" id="SSF102588">
    <property type="entry name" value="LmbE-like"/>
    <property type="match status" value="1"/>
</dbReference>
<organism evidence="3 4">
    <name type="scientific">Mesonia sediminis</name>
    <dbReference type="NCBI Taxonomy" id="1703946"/>
    <lineage>
        <taxon>Bacteria</taxon>
        <taxon>Pseudomonadati</taxon>
        <taxon>Bacteroidota</taxon>
        <taxon>Flavobacteriia</taxon>
        <taxon>Flavobacteriales</taxon>
        <taxon>Flavobacteriaceae</taxon>
        <taxon>Mesonia</taxon>
    </lineage>
</organism>
<feature type="chain" id="PRO_5046794394" evidence="2">
    <location>
        <begin position="21"/>
        <end position="834"/>
    </location>
</feature>
<keyword evidence="2" id="KW-0732">Signal</keyword>
<feature type="compositionally biased region" description="Polar residues" evidence="1">
    <location>
        <begin position="245"/>
        <end position="261"/>
    </location>
</feature>